<dbReference type="Proteomes" id="UP000318453">
    <property type="component" value="Chromosome"/>
</dbReference>
<dbReference type="CDD" id="cd04590">
    <property type="entry name" value="CBS_pair_CorC_HlyC_assoc"/>
    <property type="match status" value="1"/>
</dbReference>
<dbReference type="InterPro" id="IPR002550">
    <property type="entry name" value="CNNM"/>
</dbReference>
<sequence>MDETALISPLLGAVAIITTQDVLLRVLAVFLLIAINAFFVAAEFSMVAVRRSRITQLVEKGDIQAETVQRLQQRLDLLLSTTQIGITLSSLALGWIGESTMAVAIQQGLFQTPMLDGWVEIAGHSIAIPIAFFLIAYLQIVLGELSPKSIALHNAEEIARFLATPSLFISRLFSPFIWVLNRSTQTLLRLLGLEYSPHSWYNRVTSEELQLIIATERESTGLEIEERELLNNVFEFSEVLVEEIMIPRTNIASISRNATFGNLLEEVVNSGHSRYPITGDSLDDIVGMIDFKALAVPLAKGRINPETKINPWIKPVRFVPEFTPLGELLTIMRRSRLELVMVVDEFGGTAGLVTLKDLIDEIIGDDSELGGTASGTEEISLQMLDDQTFLVQAQMNLEQVNELLDLDLPITDEYQTIGGFVIYQFQKIPKQGETLLYDNLELTVTSASGPRIYQIRIHRHDTAAPEEIKEIKGGDEEELETDPDQ</sequence>
<keyword evidence="8 10" id="KW-0472">Membrane</keyword>
<dbReference type="Pfam" id="PF03471">
    <property type="entry name" value="CorC_HlyC"/>
    <property type="match status" value="1"/>
</dbReference>
<evidence type="ECO:0000256" key="6">
    <source>
        <dbReference type="ARBA" id="ARBA00022989"/>
    </source>
</evidence>
<feature type="domain" description="CBS" evidence="13">
    <location>
        <begin position="309"/>
        <end position="369"/>
    </location>
</feature>
<dbReference type="InterPro" id="IPR044751">
    <property type="entry name" value="Ion_transp-like_CBS"/>
</dbReference>
<feature type="domain" description="CBS" evidence="13">
    <location>
        <begin position="245"/>
        <end position="306"/>
    </location>
</feature>
<dbReference type="InterPro" id="IPR046342">
    <property type="entry name" value="CBS_dom_sf"/>
</dbReference>
<protein>
    <submittedName>
        <fullName evidence="15">HlyC/CorC family transporter</fullName>
    </submittedName>
</protein>
<organism evidence="15 16">
    <name type="scientific">Euhalothece natronophila Z-M001</name>
    <dbReference type="NCBI Taxonomy" id="522448"/>
    <lineage>
        <taxon>Bacteria</taxon>
        <taxon>Bacillati</taxon>
        <taxon>Cyanobacteriota</taxon>
        <taxon>Cyanophyceae</taxon>
        <taxon>Oscillatoriophycideae</taxon>
        <taxon>Chroococcales</taxon>
        <taxon>Halothecacae</taxon>
        <taxon>Halothece cluster</taxon>
        <taxon>Euhalothece</taxon>
    </lineage>
</organism>
<evidence type="ECO:0000256" key="7">
    <source>
        <dbReference type="ARBA" id="ARBA00023122"/>
    </source>
</evidence>
<evidence type="ECO:0000256" key="11">
    <source>
        <dbReference type="SAM" id="MobiDB-lite"/>
    </source>
</evidence>
<dbReference type="InterPro" id="IPR036318">
    <property type="entry name" value="FAD-bd_PCMH-like_sf"/>
</dbReference>
<evidence type="ECO:0000256" key="8">
    <source>
        <dbReference type="ARBA" id="ARBA00023136"/>
    </source>
</evidence>
<evidence type="ECO:0000256" key="5">
    <source>
        <dbReference type="ARBA" id="ARBA00022737"/>
    </source>
</evidence>
<evidence type="ECO:0000256" key="9">
    <source>
        <dbReference type="PROSITE-ProRule" id="PRU00703"/>
    </source>
</evidence>
<name>A0A5B8NM21_9CHRO</name>
<feature type="domain" description="CNNM transmembrane" evidence="14">
    <location>
        <begin position="18"/>
        <end position="226"/>
    </location>
</feature>
<dbReference type="SUPFAM" id="SSF56176">
    <property type="entry name" value="FAD-binding/transporter-associated domain-like"/>
    <property type="match status" value="1"/>
</dbReference>
<dbReference type="PROSITE" id="PS51371">
    <property type="entry name" value="CBS"/>
    <property type="match status" value="2"/>
</dbReference>
<evidence type="ECO:0000256" key="12">
    <source>
        <dbReference type="SAM" id="Phobius"/>
    </source>
</evidence>
<dbReference type="EMBL" id="CP042326">
    <property type="protein sequence ID" value="QDZ40363.1"/>
    <property type="molecule type" value="Genomic_DNA"/>
</dbReference>
<keyword evidence="4 10" id="KW-0812">Transmembrane</keyword>
<dbReference type="InterPro" id="IPR016169">
    <property type="entry name" value="FAD-bd_PCMH_sub2"/>
</dbReference>
<accession>A0A5B8NM21</accession>
<evidence type="ECO:0000256" key="2">
    <source>
        <dbReference type="ARBA" id="ARBA00006337"/>
    </source>
</evidence>
<evidence type="ECO:0000313" key="15">
    <source>
        <dbReference type="EMBL" id="QDZ40363.1"/>
    </source>
</evidence>
<dbReference type="InterPro" id="IPR000644">
    <property type="entry name" value="CBS_dom"/>
</dbReference>
<evidence type="ECO:0000256" key="3">
    <source>
        <dbReference type="ARBA" id="ARBA00022475"/>
    </source>
</evidence>
<dbReference type="Pfam" id="PF00571">
    <property type="entry name" value="CBS"/>
    <property type="match status" value="2"/>
</dbReference>
<dbReference type="SMART" id="SM00116">
    <property type="entry name" value="CBS"/>
    <property type="match status" value="2"/>
</dbReference>
<evidence type="ECO:0000259" key="13">
    <source>
        <dbReference type="PROSITE" id="PS51371"/>
    </source>
</evidence>
<feature type="compositionally biased region" description="Basic and acidic residues" evidence="11">
    <location>
        <begin position="464"/>
        <end position="474"/>
    </location>
</feature>
<feature type="compositionally biased region" description="Acidic residues" evidence="11">
    <location>
        <begin position="475"/>
        <end position="485"/>
    </location>
</feature>
<keyword evidence="16" id="KW-1185">Reference proteome</keyword>
<dbReference type="GO" id="GO:0005886">
    <property type="term" value="C:plasma membrane"/>
    <property type="evidence" value="ECO:0007669"/>
    <property type="project" value="UniProtKB-SubCell"/>
</dbReference>
<dbReference type="PANTHER" id="PTHR43099">
    <property type="entry name" value="UPF0053 PROTEIN YRKA"/>
    <property type="match status" value="1"/>
</dbReference>
<dbReference type="Gene3D" id="3.10.580.10">
    <property type="entry name" value="CBS-domain"/>
    <property type="match status" value="1"/>
</dbReference>
<feature type="transmembrane region" description="Helical" evidence="12">
    <location>
        <begin position="158"/>
        <end position="180"/>
    </location>
</feature>
<feature type="transmembrane region" description="Helical" evidence="12">
    <location>
        <begin position="117"/>
        <end position="138"/>
    </location>
</feature>
<dbReference type="InterPro" id="IPR051676">
    <property type="entry name" value="UPF0053_domain"/>
</dbReference>
<dbReference type="Gene3D" id="3.30.465.10">
    <property type="match status" value="1"/>
</dbReference>
<dbReference type="GO" id="GO:0050660">
    <property type="term" value="F:flavin adenine dinucleotide binding"/>
    <property type="evidence" value="ECO:0007669"/>
    <property type="project" value="InterPro"/>
</dbReference>
<evidence type="ECO:0000256" key="4">
    <source>
        <dbReference type="ARBA" id="ARBA00022692"/>
    </source>
</evidence>
<keyword evidence="5" id="KW-0677">Repeat</keyword>
<evidence type="ECO:0000256" key="1">
    <source>
        <dbReference type="ARBA" id="ARBA00004651"/>
    </source>
</evidence>
<keyword evidence="6 10" id="KW-1133">Transmembrane helix</keyword>
<dbReference type="PROSITE" id="PS51846">
    <property type="entry name" value="CNNM"/>
    <property type="match status" value="1"/>
</dbReference>
<proteinExistence type="inferred from homology"/>
<dbReference type="SMART" id="SM01091">
    <property type="entry name" value="CorC_HlyC"/>
    <property type="match status" value="1"/>
</dbReference>
<feature type="region of interest" description="Disordered" evidence="11">
    <location>
        <begin position="464"/>
        <end position="485"/>
    </location>
</feature>
<comment type="subcellular location">
    <subcellularLocation>
        <location evidence="1">Cell membrane</location>
        <topology evidence="1">Multi-pass membrane protein</topology>
    </subcellularLocation>
</comment>
<evidence type="ECO:0000256" key="10">
    <source>
        <dbReference type="PROSITE-ProRule" id="PRU01193"/>
    </source>
</evidence>
<dbReference type="PANTHER" id="PTHR43099:SF2">
    <property type="entry name" value="UPF0053 PROTEIN YRKA"/>
    <property type="match status" value="1"/>
</dbReference>
<reference evidence="15" key="1">
    <citation type="submission" date="2019-08" db="EMBL/GenBank/DDBJ databases">
        <title>Carotenoids and Carotenoid Binding Proteins in the Halophilic Cyanobacterium Euhalothece sp. ZM00.</title>
        <authorList>
            <person name="Cho S.M."/>
            <person name="Song J.Y."/>
            <person name="Park Y.-I."/>
        </authorList>
    </citation>
    <scope>NUCLEOTIDE SEQUENCE [LARGE SCALE GENOMIC DNA]</scope>
    <source>
        <strain evidence="15">Z-M001</strain>
    </source>
</reference>
<dbReference type="KEGG" id="enn:FRE64_10600"/>
<keyword evidence="7 9" id="KW-0129">CBS domain</keyword>
<dbReference type="OrthoDB" id="9798188at2"/>
<gene>
    <name evidence="15" type="ORF">FRE64_10600</name>
</gene>
<dbReference type="InterPro" id="IPR005170">
    <property type="entry name" value="Transptr-assoc_dom"/>
</dbReference>
<evidence type="ECO:0000313" key="16">
    <source>
        <dbReference type="Proteomes" id="UP000318453"/>
    </source>
</evidence>
<dbReference type="RefSeq" id="WP_146296047.1">
    <property type="nucleotide sequence ID" value="NZ_CP042326.1"/>
</dbReference>
<dbReference type="AlphaFoldDB" id="A0A5B8NM21"/>
<dbReference type="Pfam" id="PF01595">
    <property type="entry name" value="CNNM"/>
    <property type="match status" value="1"/>
</dbReference>
<evidence type="ECO:0000259" key="14">
    <source>
        <dbReference type="PROSITE" id="PS51846"/>
    </source>
</evidence>
<feature type="transmembrane region" description="Helical" evidence="12">
    <location>
        <begin position="25"/>
        <end position="49"/>
    </location>
</feature>
<dbReference type="SUPFAM" id="SSF54631">
    <property type="entry name" value="CBS-domain pair"/>
    <property type="match status" value="1"/>
</dbReference>
<keyword evidence="3" id="KW-1003">Cell membrane</keyword>
<comment type="similarity">
    <text evidence="2">Belongs to the UPF0053 family.</text>
</comment>